<dbReference type="AlphaFoldDB" id="A0A9D4A4F4"/>
<dbReference type="Proteomes" id="UP000828251">
    <property type="component" value="Unassembled WGS sequence"/>
</dbReference>
<protein>
    <recommendedName>
        <fullName evidence="5">Leucine-rich repeat-containing N-terminal plant-type domain-containing protein</fullName>
    </recommendedName>
</protein>
<keyword evidence="1" id="KW-0433">Leucine-rich repeat</keyword>
<evidence type="ECO:0000313" key="3">
    <source>
        <dbReference type="EMBL" id="KAH1083709.1"/>
    </source>
</evidence>
<dbReference type="InterPro" id="IPR052592">
    <property type="entry name" value="LRR-RLK"/>
</dbReference>
<evidence type="ECO:0000313" key="4">
    <source>
        <dbReference type="Proteomes" id="UP000828251"/>
    </source>
</evidence>
<dbReference type="PANTHER" id="PTHR48054:SF82">
    <property type="entry name" value="LRR RECEPTOR-LIKE SERINE_THREONINE-PROTEIN KINASE FLS2"/>
    <property type="match status" value="1"/>
</dbReference>
<dbReference type="InterPro" id="IPR025875">
    <property type="entry name" value="Leu-rich_rpt_4"/>
</dbReference>
<accession>A0A9D4A4F4</accession>
<dbReference type="SUPFAM" id="SSF52058">
    <property type="entry name" value="L domain-like"/>
    <property type="match status" value="1"/>
</dbReference>
<name>A0A9D4A4F4_9ROSI</name>
<dbReference type="OrthoDB" id="1714659at2759"/>
<proteinExistence type="predicted"/>
<dbReference type="Gene3D" id="3.80.10.10">
    <property type="entry name" value="Ribonuclease Inhibitor"/>
    <property type="match status" value="1"/>
</dbReference>
<keyword evidence="4" id="KW-1185">Reference proteome</keyword>
<comment type="caution">
    <text evidence="3">The sequence shown here is derived from an EMBL/GenBank/DDBJ whole genome shotgun (WGS) entry which is preliminary data.</text>
</comment>
<keyword evidence="2" id="KW-0677">Repeat</keyword>
<dbReference type="PANTHER" id="PTHR48054">
    <property type="entry name" value="RECEPTOR KINASE-LIKE PROTEIN XA21"/>
    <property type="match status" value="1"/>
</dbReference>
<organism evidence="3 4">
    <name type="scientific">Gossypium stocksii</name>
    <dbReference type="NCBI Taxonomy" id="47602"/>
    <lineage>
        <taxon>Eukaryota</taxon>
        <taxon>Viridiplantae</taxon>
        <taxon>Streptophyta</taxon>
        <taxon>Embryophyta</taxon>
        <taxon>Tracheophyta</taxon>
        <taxon>Spermatophyta</taxon>
        <taxon>Magnoliopsida</taxon>
        <taxon>eudicotyledons</taxon>
        <taxon>Gunneridae</taxon>
        <taxon>Pentapetalae</taxon>
        <taxon>rosids</taxon>
        <taxon>malvids</taxon>
        <taxon>Malvales</taxon>
        <taxon>Malvaceae</taxon>
        <taxon>Malvoideae</taxon>
        <taxon>Gossypium</taxon>
    </lineage>
</organism>
<dbReference type="Pfam" id="PF12799">
    <property type="entry name" value="LRR_4"/>
    <property type="match status" value="1"/>
</dbReference>
<evidence type="ECO:0000256" key="1">
    <source>
        <dbReference type="ARBA" id="ARBA00022614"/>
    </source>
</evidence>
<dbReference type="EMBL" id="JAIQCV010000007">
    <property type="protein sequence ID" value="KAH1083709.1"/>
    <property type="molecule type" value="Genomic_DNA"/>
</dbReference>
<evidence type="ECO:0008006" key="5">
    <source>
        <dbReference type="Google" id="ProtNLM"/>
    </source>
</evidence>
<dbReference type="InterPro" id="IPR032675">
    <property type="entry name" value="LRR_dom_sf"/>
</dbReference>
<sequence length="74" mass="8593">MSFLLRSGENPRELANLPELRYLYFQENRFTGRVPVELGTLQNLRHLDVDNNHLVGTIRELIRIEGGFPILCNL</sequence>
<gene>
    <name evidence="3" type="ORF">J1N35_023470</name>
</gene>
<reference evidence="3 4" key="1">
    <citation type="journal article" date="2021" name="Plant Biotechnol. J.">
        <title>Multi-omics assisted identification of the key and species-specific regulatory components of drought-tolerant mechanisms in Gossypium stocksii.</title>
        <authorList>
            <person name="Yu D."/>
            <person name="Ke L."/>
            <person name="Zhang D."/>
            <person name="Wu Y."/>
            <person name="Sun Y."/>
            <person name="Mei J."/>
            <person name="Sun J."/>
            <person name="Sun Y."/>
        </authorList>
    </citation>
    <scope>NUCLEOTIDE SEQUENCE [LARGE SCALE GENOMIC DNA]</scope>
    <source>
        <strain evidence="4">cv. E1</strain>
        <tissue evidence="3">Leaf</tissue>
    </source>
</reference>
<evidence type="ECO:0000256" key="2">
    <source>
        <dbReference type="ARBA" id="ARBA00022737"/>
    </source>
</evidence>